<dbReference type="GO" id="GO:0030125">
    <property type="term" value="C:clathrin vesicle coat"/>
    <property type="evidence" value="ECO:0007669"/>
    <property type="project" value="TreeGrafter"/>
</dbReference>
<evidence type="ECO:0000313" key="3">
    <source>
        <dbReference type="EMBL" id="ELP83448.1"/>
    </source>
</evidence>
<protein>
    <submittedName>
        <fullName evidence="3">Epsin-3, putative</fullName>
    </submittedName>
</protein>
<accession>A0A0A1TVZ0</accession>
<feature type="compositionally biased region" description="Low complexity" evidence="1">
    <location>
        <begin position="331"/>
        <end position="348"/>
    </location>
</feature>
<dbReference type="GO" id="GO:0005543">
    <property type="term" value="F:phospholipid binding"/>
    <property type="evidence" value="ECO:0007669"/>
    <property type="project" value="TreeGrafter"/>
</dbReference>
<dbReference type="Pfam" id="PF01417">
    <property type="entry name" value="ENTH"/>
    <property type="match status" value="1"/>
</dbReference>
<dbReference type="GO" id="GO:0005768">
    <property type="term" value="C:endosome"/>
    <property type="evidence" value="ECO:0007669"/>
    <property type="project" value="TreeGrafter"/>
</dbReference>
<evidence type="ECO:0000256" key="1">
    <source>
        <dbReference type="SAM" id="MobiDB-lite"/>
    </source>
</evidence>
<feature type="compositionally biased region" description="Basic and acidic residues" evidence="1">
    <location>
        <begin position="384"/>
        <end position="404"/>
    </location>
</feature>
<dbReference type="FunFam" id="1.25.40.90:FF:000006">
    <property type="entry name" value="Clathrin interactor 1"/>
    <property type="match status" value="1"/>
</dbReference>
<dbReference type="KEGG" id="eiv:EIN_375630"/>
<dbReference type="GO" id="GO:0006897">
    <property type="term" value="P:endocytosis"/>
    <property type="evidence" value="ECO:0007669"/>
    <property type="project" value="TreeGrafter"/>
</dbReference>
<feature type="compositionally biased region" description="Low complexity" evidence="1">
    <location>
        <begin position="217"/>
        <end position="232"/>
    </location>
</feature>
<feature type="compositionally biased region" description="Polar residues" evidence="1">
    <location>
        <begin position="411"/>
        <end position="421"/>
    </location>
</feature>
<dbReference type="Gene3D" id="1.25.40.90">
    <property type="match status" value="1"/>
</dbReference>
<feature type="compositionally biased region" description="Polar residues" evidence="1">
    <location>
        <begin position="289"/>
        <end position="303"/>
    </location>
</feature>
<feature type="domain" description="ENTH" evidence="2">
    <location>
        <begin position="10"/>
        <end position="142"/>
    </location>
</feature>
<sequence length="421" mass="48474">MASWLASARKMVYGLTDSQDFVREATNNEQWGPTSKQHQQIVQYTYHYEECRQVMEYLYKRLNEDGKNWREIYKSLLVLDNVLKNGSEEAVEIALSHIVDVKTLQSFQKIDEDGKDVGINVRERAKIICEMLNDKEFLKQERATAKTQKRDYSGVGNCGGFGNTSSYSDNSYGNSNTLRFNDMSPVVSDSFQQKPDSYHDNEPIDYGKPGSYKDNAPQQTTSSQQPPQSQSPKFQFEQPKQEQPKTENLLDFGTPAPKQQQQKPLETGNNLFDLMGQQKPQQQTVQQQKSTASFWDQPTQQQKSNDLFDFAAPTKQQKPQQQQDFFSTLYTQPTQQQYQQPVQQRQQQNTTDLFSGMTVQPTVQQPQQQQTQNFEFGDFNSAQDPKKNDWRSKISVDSIEDKRKQPAARPQQRTTLGGTFL</sequence>
<dbReference type="SMART" id="SM00273">
    <property type="entry name" value="ENTH"/>
    <property type="match status" value="1"/>
</dbReference>
<dbReference type="AlphaFoldDB" id="A0A0A1TVZ0"/>
<feature type="compositionally biased region" description="Low complexity" evidence="1">
    <location>
        <begin position="278"/>
        <end position="288"/>
    </location>
</feature>
<dbReference type="PANTHER" id="PTHR12276">
    <property type="entry name" value="EPSIN/ENT-RELATED"/>
    <property type="match status" value="1"/>
</dbReference>
<evidence type="ECO:0000313" key="4">
    <source>
        <dbReference type="Proteomes" id="UP000014680"/>
    </source>
</evidence>
<name>A0A0A1TVZ0_ENTIV</name>
<dbReference type="OrthoDB" id="4033880at2759"/>
<dbReference type="VEuPathDB" id="AmoebaDB:EIN_375630"/>
<dbReference type="SUPFAM" id="SSF48464">
    <property type="entry name" value="ENTH/VHS domain"/>
    <property type="match status" value="1"/>
</dbReference>
<feature type="compositionally biased region" description="Low complexity" evidence="1">
    <location>
        <begin position="358"/>
        <end position="372"/>
    </location>
</feature>
<dbReference type="Proteomes" id="UP000014680">
    <property type="component" value="Unassembled WGS sequence"/>
</dbReference>
<dbReference type="EMBL" id="KB207268">
    <property type="protein sequence ID" value="ELP83448.1"/>
    <property type="molecule type" value="Genomic_DNA"/>
</dbReference>
<dbReference type="PROSITE" id="PS50942">
    <property type="entry name" value="ENTH"/>
    <property type="match status" value="1"/>
</dbReference>
<evidence type="ECO:0000259" key="2">
    <source>
        <dbReference type="PROSITE" id="PS50942"/>
    </source>
</evidence>
<gene>
    <name evidence="3" type="ORF">EIN_375630</name>
</gene>
<feature type="region of interest" description="Disordered" evidence="1">
    <location>
        <begin position="278"/>
        <end position="303"/>
    </location>
</feature>
<dbReference type="RefSeq" id="XP_004182794.1">
    <property type="nucleotide sequence ID" value="XM_004182746.1"/>
</dbReference>
<organism evidence="3 4">
    <name type="scientific">Entamoeba invadens IP1</name>
    <dbReference type="NCBI Taxonomy" id="370355"/>
    <lineage>
        <taxon>Eukaryota</taxon>
        <taxon>Amoebozoa</taxon>
        <taxon>Evosea</taxon>
        <taxon>Archamoebae</taxon>
        <taxon>Mastigamoebida</taxon>
        <taxon>Entamoebidae</taxon>
        <taxon>Entamoeba</taxon>
    </lineage>
</organism>
<dbReference type="CDD" id="cd03571">
    <property type="entry name" value="ENTH"/>
    <property type="match status" value="1"/>
</dbReference>
<reference evidence="3 4" key="1">
    <citation type="submission" date="2012-10" db="EMBL/GenBank/DDBJ databases">
        <authorList>
            <person name="Zafar N."/>
            <person name="Inman J."/>
            <person name="Hall N."/>
            <person name="Lorenzi H."/>
            <person name="Caler E."/>
        </authorList>
    </citation>
    <scope>NUCLEOTIDE SEQUENCE [LARGE SCALE GENOMIC DNA]</scope>
    <source>
        <strain evidence="3 4">IP1</strain>
    </source>
</reference>
<keyword evidence="4" id="KW-1185">Reference proteome</keyword>
<dbReference type="InterPro" id="IPR008942">
    <property type="entry name" value="ENTH_VHS"/>
</dbReference>
<dbReference type="OMA" id="LENYQCV"/>
<feature type="region of interest" description="Disordered" evidence="1">
    <location>
        <begin position="187"/>
        <end position="263"/>
    </location>
</feature>
<proteinExistence type="predicted"/>
<dbReference type="InterPro" id="IPR013809">
    <property type="entry name" value="ENTH"/>
</dbReference>
<dbReference type="GO" id="GO:0005886">
    <property type="term" value="C:plasma membrane"/>
    <property type="evidence" value="ECO:0007669"/>
    <property type="project" value="TreeGrafter"/>
</dbReference>
<dbReference type="PANTHER" id="PTHR12276:SF45">
    <property type="entry name" value="CLATHRIN INTERACTOR 1"/>
    <property type="match status" value="1"/>
</dbReference>
<dbReference type="GO" id="GO:0030276">
    <property type="term" value="F:clathrin binding"/>
    <property type="evidence" value="ECO:0007669"/>
    <property type="project" value="TreeGrafter"/>
</dbReference>
<dbReference type="GeneID" id="14882450"/>
<feature type="region of interest" description="Disordered" evidence="1">
    <location>
        <begin position="331"/>
        <end position="421"/>
    </location>
</feature>